<evidence type="ECO:0000313" key="4">
    <source>
        <dbReference type="Proteomes" id="UP000198822"/>
    </source>
</evidence>
<feature type="compositionally biased region" description="Low complexity" evidence="1">
    <location>
        <begin position="204"/>
        <end position="227"/>
    </location>
</feature>
<reference evidence="4" key="1">
    <citation type="submission" date="2016-10" db="EMBL/GenBank/DDBJ databases">
        <authorList>
            <person name="Varghese N."/>
            <person name="Submissions S."/>
        </authorList>
    </citation>
    <scope>NUCLEOTIDE SEQUENCE [LARGE SCALE GENOMIC DNA]</scope>
    <source>
        <strain evidence="4">DSM 22002</strain>
    </source>
</reference>
<protein>
    <recommendedName>
        <fullName evidence="2">DUF3071 domain-containing protein</fullName>
    </recommendedName>
</protein>
<dbReference type="AlphaFoldDB" id="A0A1G7ZUZ0"/>
<dbReference type="STRING" id="399736.SAMN04489720_0124"/>
<dbReference type="EMBL" id="LT629695">
    <property type="protein sequence ID" value="SDH12482.1"/>
    <property type="molecule type" value="Genomic_DNA"/>
</dbReference>
<proteinExistence type="predicted"/>
<dbReference type="Pfam" id="PF11268">
    <property type="entry name" value="DUF3071"/>
    <property type="match status" value="1"/>
</dbReference>
<dbReference type="Proteomes" id="UP000198822">
    <property type="component" value="Chromosome I"/>
</dbReference>
<evidence type="ECO:0000256" key="1">
    <source>
        <dbReference type="SAM" id="MobiDB-lite"/>
    </source>
</evidence>
<sequence>MDRDVRRMDKLSVIGVEDDLLVVEAADGARYAIDVAALPELPRPKAQPTQRKASPREIQSALRGGQTAEEVAAETGEDLEFVRRFEGPVVAERDHVLDQALQVAVASGDIDPLAKETTFGDALEARLQDLGASEESWFAWREGAGAWVVRLRFHAQGIDHVATWTFEPRKAALTPRDKEATALSTRGDASTVLMPRLRAVDHGQQQAPVEPEAVEPTPAQAPSQAPQPTKPQPRVEGERFDSGAFRVGEQGPSKPVTPNPVLRDAAQGQPAAVVEAAVSTARPAQAPNHTADLLEALRRRRGEREAALQQAETGTVPDLPKSQDTLFDAPETPAQDDERPGVHHTSPLSGSRPKRGSRQSMPSWDEIVFGARGDDEPA</sequence>
<dbReference type="InterPro" id="IPR021421">
    <property type="entry name" value="DUF3071"/>
</dbReference>
<name>A0A1G7ZUZ0_9MICO</name>
<accession>A0A1G7ZUZ0</accession>
<evidence type="ECO:0000313" key="3">
    <source>
        <dbReference type="EMBL" id="SDH12482.1"/>
    </source>
</evidence>
<keyword evidence="4" id="KW-1185">Reference proteome</keyword>
<feature type="region of interest" description="Disordered" evidence="1">
    <location>
        <begin position="201"/>
        <end position="378"/>
    </location>
</feature>
<feature type="domain" description="DUF3071" evidence="2">
    <location>
        <begin position="8"/>
        <end position="166"/>
    </location>
</feature>
<dbReference type="InterPro" id="IPR047682">
    <property type="entry name" value="SepH-like"/>
</dbReference>
<dbReference type="NCBIfam" id="NF040712">
    <property type="entry name" value="SepH"/>
    <property type="match status" value="1"/>
</dbReference>
<evidence type="ECO:0000259" key="2">
    <source>
        <dbReference type="Pfam" id="PF11268"/>
    </source>
</evidence>
<gene>
    <name evidence="3" type="ORF">SAMN04489720_0124</name>
</gene>
<organism evidence="3 4">
    <name type="scientific">Agrococcus jejuensis</name>
    <dbReference type="NCBI Taxonomy" id="399736"/>
    <lineage>
        <taxon>Bacteria</taxon>
        <taxon>Bacillati</taxon>
        <taxon>Actinomycetota</taxon>
        <taxon>Actinomycetes</taxon>
        <taxon>Micrococcales</taxon>
        <taxon>Microbacteriaceae</taxon>
        <taxon>Agrococcus</taxon>
    </lineage>
</organism>